<feature type="compositionally biased region" description="Low complexity" evidence="4">
    <location>
        <begin position="311"/>
        <end position="346"/>
    </location>
</feature>
<dbReference type="PRINTS" id="PR01415">
    <property type="entry name" value="ANKYRIN"/>
</dbReference>
<dbReference type="AlphaFoldDB" id="A0A8S9Y2D2"/>
<gene>
    <name evidence="6" type="ORF">GE061_009474</name>
</gene>
<protein>
    <recommendedName>
        <fullName evidence="8">Ankyrin repeat domain-containing protein 39</fullName>
    </recommendedName>
</protein>
<dbReference type="SMART" id="SM00248">
    <property type="entry name" value="ANK"/>
    <property type="match status" value="3"/>
</dbReference>
<reference evidence="6" key="1">
    <citation type="journal article" date="2021" name="Mol. Ecol. Resour.">
        <title>Apolygus lucorum genome provides insights into omnivorousness and mesophyll feeding.</title>
        <authorList>
            <person name="Liu Y."/>
            <person name="Liu H."/>
            <person name="Wang H."/>
            <person name="Huang T."/>
            <person name="Liu B."/>
            <person name="Yang B."/>
            <person name="Yin L."/>
            <person name="Li B."/>
            <person name="Zhang Y."/>
            <person name="Zhang S."/>
            <person name="Jiang F."/>
            <person name="Zhang X."/>
            <person name="Ren Y."/>
            <person name="Wang B."/>
            <person name="Wang S."/>
            <person name="Lu Y."/>
            <person name="Wu K."/>
            <person name="Fan W."/>
            <person name="Wang G."/>
        </authorList>
    </citation>
    <scope>NUCLEOTIDE SEQUENCE</scope>
    <source>
        <strain evidence="6">12Hb</strain>
    </source>
</reference>
<evidence type="ECO:0008006" key="8">
    <source>
        <dbReference type="Google" id="ProtNLM"/>
    </source>
</evidence>
<evidence type="ECO:0000313" key="7">
    <source>
        <dbReference type="Proteomes" id="UP000466442"/>
    </source>
</evidence>
<name>A0A8S9Y2D2_APOLU</name>
<dbReference type="PANTHER" id="PTHR24171:SF9">
    <property type="entry name" value="ANKYRIN REPEAT DOMAIN-CONTAINING PROTEIN 39"/>
    <property type="match status" value="1"/>
</dbReference>
<evidence type="ECO:0000256" key="2">
    <source>
        <dbReference type="ARBA" id="ARBA00023043"/>
    </source>
</evidence>
<keyword evidence="5" id="KW-1133">Transmembrane helix</keyword>
<dbReference type="SUPFAM" id="SSF48403">
    <property type="entry name" value="Ankyrin repeat"/>
    <property type="match status" value="1"/>
</dbReference>
<dbReference type="OrthoDB" id="539213at2759"/>
<sequence>MNVGKDVAGHIIAFFEYDSCQVLYHKKIRSSSLNLFRIPVKNNGVVYLAAVACAVSYVAFALISTFAVIYRRGGPYVVVPVSRGRLSQDDTPFPAPAAQLPAPSQPTPSPANMSHVIANPSVTQTLDEMDFERGLWYPAMQGDLAQIDKILAKGVDVNSTDKSGYTPLHYAVRTGDIAVVQKLLIAGANVNMKTKAGQATPLHRAAAAGHTDVVKLLLDHGAEKVPLDSDGRTPLHRSAEAGHEGVSLLLLRTTPHAANVRDTKGLLAADVARGSLGTIIRDNSITDGADPAKSATPVSKSSSKGRTKSVSPVRTAAAASIASPVSSKKISPSSPPKSRSNSPKKS</sequence>
<feature type="compositionally biased region" description="Polar residues" evidence="4">
    <location>
        <begin position="296"/>
        <end position="310"/>
    </location>
</feature>
<proteinExistence type="predicted"/>
<feature type="repeat" description="ANK" evidence="3">
    <location>
        <begin position="230"/>
        <end position="252"/>
    </location>
</feature>
<dbReference type="PANTHER" id="PTHR24171">
    <property type="entry name" value="ANKYRIN REPEAT DOMAIN-CONTAINING PROTEIN 39-RELATED"/>
    <property type="match status" value="1"/>
</dbReference>
<dbReference type="PROSITE" id="PS50088">
    <property type="entry name" value="ANK_REPEAT"/>
    <property type="match status" value="3"/>
</dbReference>
<comment type="caution">
    <text evidence="6">The sequence shown here is derived from an EMBL/GenBank/DDBJ whole genome shotgun (WGS) entry which is preliminary data.</text>
</comment>
<dbReference type="EMBL" id="WIXP02000002">
    <property type="protein sequence ID" value="KAF6214731.1"/>
    <property type="molecule type" value="Genomic_DNA"/>
</dbReference>
<feature type="transmembrane region" description="Helical" evidence="5">
    <location>
        <begin position="45"/>
        <end position="70"/>
    </location>
</feature>
<dbReference type="InterPro" id="IPR036770">
    <property type="entry name" value="Ankyrin_rpt-contain_sf"/>
</dbReference>
<dbReference type="InterPro" id="IPR002110">
    <property type="entry name" value="Ankyrin_rpt"/>
</dbReference>
<feature type="repeat" description="ANK" evidence="3">
    <location>
        <begin position="197"/>
        <end position="229"/>
    </location>
</feature>
<dbReference type="Proteomes" id="UP000466442">
    <property type="component" value="Unassembled WGS sequence"/>
</dbReference>
<dbReference type="Gene3D" id="1.25.40.20">
    <property type="entry name" value="Ankyrin repeat-containing domain"/>
    <property type="match status" value="1"/>
</dbReference>
<accession>A0A8S9Y2D2</accession>
<evidence type="ECO:0000256" key="4">
    <source>
        <dbReference type="SAM" id="MobiDB-lite"/>
    </source>
</evidence>
<evidence type="ECO:0000256" key="1">
    <source>
        <dbReference type="ARBA" id="ARBA00022737"/>
    </source>
</evidence>
<keyword evidence="2 3" id="KW-0040">ANK repeat</keyword>
<keyword evidence="1" id="KW-0677">Repeat</keyword>
<dbReference type="Pfam" id="PF12796">
    <property type="entry name" value="Ank_2"/>
    <property type="match status" value="1"/>
</dbReference>
<evidence type="ECO:0000256" key="3">
    <source>
        <dbReference type="PROSITE-ProRule" id="PRU00023"/>
    </source>
</evidence>
<organism evidence="6 7">
    <name type="scientific">Apolygus lucorum</name>
    <name type="common">Small green plant bug</name>
    <name type="synonym">Lygocoris lucorum</name>
    <dbReference type="NCBI Taxonomy" id="248454"/>
    <lineage>
        <taxon>Eukaryota</taxon>
        <taxon>Metazoa</taxon>
        <taxon>Ecdysozoa</taxon>
        <taxon>Arthropoda</taxon>
        <taxon>Hexapoda</taxon>
        <taxon>Insecta</taxon>
        <taxon>Pterygota</taxon>
        <taxon>Neoptera</taxon>
        <taxon>Paraneoptera</taxon>
        <taxon>Hemiptera</taxon>
        <taxon>Heteroptera</taxon>
        <taxon>Panheteroptera</taxon>
        <taxon>Cimicomorpha</taxon>
        <taxon>Miridae</taxon>
        <taxon>Mirini</taxon>
        <taxon>Apolygus</taxon>
    </lineage>
</organism>
<dbReference type="Pfam" id="PF00023">
    <property type="entry name" value="Ank"/>
    <property type="match status" value="1"/>
</dbReference>
<keyword evidence="7" id="KW-1185">Reference proteome</keyword>
<feature type="region of interest" description="Disordered" evidence="4">
    <location>
        <begin position="281"/>
        <end position="346"/>
    </location>
</feature>
<dbReference type="PROSITE" id="PS50297">
    <property type="entry name" value="ANK_REP_REGION"/>
    <property type="match status" value="3"/>
</dbReference>
<feature type="region of interest" description="Disordered" evidence="4">
    <location>
        <begin position="90"/>
        <end position="110"/>
    </location>
</feature>
<keyword evidence="5" id="KW-0812">Transmembrane</keyword>
<evidence type="ECO:0000313" key="6">
    <source>
        <dbReference type="EMBL" id="KAF6214731.1"/>
    </source>
</evidence>
<feature type="repeat" description="ANK" evidence="3">
    <location>
        <begin position="163"/>
        <end position="195"/>
    </location>
</feature>
<keyword evidence="5" id="KW-0472">Membrane</keyword>
<evidence type="ECO:0000256" key="5">
    <source>
        <dbReference type="SAM" id="Phobius"/>
    </source>
</evidence>